<dbReference type="SUPFAM" id="SSF47413">
    <property type="entry name" value="lambda repressor-like DNA-binding domains"/>
    <property type="match status" value="1"/>
</dbReference>
<feature type="domain" description="HTH cro/C1-type" evidence="1">
    <location>
        <begin position="8"/>
        <end position="68"/>
    </location>
</feature>
<organism evidence="2 3">
    <name type="scientific">Tolumonas osonensis</name>
    <dbReference type="NCBI Taxonomy" id="675874"/>
    <lineage>
        <taxon>Bacteria</taxon>
        <taxon>Pseudomonadati</taxon>
        <taxon>Pseudomonadota</taxon>
        <taxon>Gammaproteobacteria</taxon>
        <taxon>Aeromonadales</taxon>
        <taxon>Aeromonadaceae</taxon>
        <taxon>Tolumonas</taxon>
    </lineage>
</organism>
<protein>
    <submittedName>
        <fullName evidence="2">Transcriptional regulator with XRE-family HTH domain</fullName>
    </submittedName>
</protein>
<reference evidence="2 3" key="1">
    <citation type="submission" date="2020-08" db="EMBL/GenBank/DDBJ databases">
        <title>Genomic Encyclopedia of Type Strains, Phase IV (KMG-IV): sequencing the most valuable type-strain genomes for metagenomic binning, comparative biology and taxonomic classification.</title>
        <authorList>
            <person name="Goeker M."/>
        </authorList>
    </citation>
    <scope>NUCLEOTIDE SEQUENCE [LARGE SCALE GENOMIC DNA]</scope>
    <source>
        <strain evidence="2 3">DSM 22975</strain>
    </source>
</reference>
<evidence type="ECO:0000259" key="1">
    <source>
        <dbReference type="PROSITE" id="PS50943"/>
    </source>
</evidence>
<name>A0A841GD04_9GAMM</name>
<dbReference type="CDD" id="cd00093">
    <property type="entry name" value="HTH_XRE"/>
    <property type="match status" value="1"/>
</dbReference>
<sequence length="117" mass="13373">MKTFGEHIRQRREALLASDKQYSLRQVATRIGIEPAYLSKIERGVFAPPSEEVIVKLAILLNEDTDILLAMAGKLSSELQQIILERPQLFADLLRQLKNLPDHAILRVVREVKDGQW</sequence>
<keyword evidence="3" id="KW-1185">Reference proteome</keyword>
<dbReference type="AlphaFoldDB" id="A0A841GD04"/>
<evidence type="ECO:0000313" key="3">
    <source>
        <dbReference type="Proteomes" id="UP000585721"/>
    </source>
</evidence>
<dbReference type="InterPro" id="IPR001387">
    <property type="entry name" value="Cro/C1-type_HTH"/>
</dbReference>
<dbReference type="Pfam" id="PF01381">
    <property type="entry name" value="HTH_3"/>
    <property type="match status" value="1"/>
</dbReference>
<proteinExistence type="predicted"/>
<dbReference type="SMART" id="SM00530">
    <property type="entry name" value="HTH_XRE"/>
    <property type="match status" value="1"/>
</dbReference>
<dbReference type="PROSITE" id="PS50943">
    <property type="entry name" value="HTH_CROC1"/>
    <property type="match status" value="1"/>
</dbReference>
<dbReference type="Proteomes" id="UP000585721">
    <property type="component" value="Unassembled WGS sequence"/>
</dbReference>
<evidence type="ECO:0000313" key="2">
    <source>
        <dbReference type="EMBL" id="MBB6055487.1"/>
    </source>
</evidence>
<gene>
    <name evidence="2" type="ORF">HNR75_001393</name>
</gene>
<dbReference type="RefSeq" id="WP_188026266.1">
    <property type="nucleotide sequence ID" value="NZ_JACHGR010000004.1"/>
</dbReference>
<dbReference type="Gene3D" id="1.10.260.40">
    <property type="entry name" value="lambda repressor-like DNA-binding domains"/>
    <property type="match status" value="1"/>
</dbReference>
<dbReference type="InterPro" id="IPR010982">
    <property type="entry name" value="Lambda_DNA-bd_dom_sf"/>
</dbReference>
<comment type="caution">
    <text evidence="2">The sequence shown here is derived from an EMBL/GenBank/DDBJ whole genome shotgun (WGS) entry which is preliminary data.</text>
</comment>
<dbReference type="EMBL" id="JACHGR010000004">
    <property type="protein sequence ID" value="MBB6055487.1"/>
    <property type="molecule type" value="Genomic_DNA"/>
</dbReference>
<dbReference type="GO" id="GO:0003677">
    <property type="term" value="F:DNA binding"/>
    <property type="evidence" value="ECO:0007669"/>
    <property type="project" value="InterPro"/>
</dbReference>
<accession>A0A841GD04</accession>